<dbReference type="Gene3D" id="3.50.50.60">
    <property type="entry name" value="FAD/NAD(P)-binding domain"/>
    <property type="match status" value="1"/>
</dbReference>
<gene>
    <name evidence="8" type="primary">hemG</name>
    <name evidence="8" type="ORF">PQO03_13035</name>
</gene>
<feature type="domain" description="Amine oxidase" evidence="7">
    <location>
        <begin position="15"/>
        <end position="446"/>
    </location>
</feature>
<comment type="cofactor">
    <cofactor evidence="1 6">
        <name>FAD</name>
        <dbReference type="ChEBI" id="CHEBI:57692"/>
    </cofactor>
</comment>
<sequence length="455" mass="50445">MSQLTRKVAVVGAGLSGLATAYFLGKQLSDVEITVFEEEAVPGGKILSDQKAEFPHEKGPNGFLSSRREIFELCEELELDILFANEDAAKRYLWMDGELKRIPEGPVSMMTWGELSLKTKLSLFGDILKKPRAADDESLYDFVSQQFSEEFAMKIADPFVAGVFAADPKKLSMRSAFPAVFDAQRSHGSVIKGMKAAYKSKIEQGLAPAKRKRGRLCSLRGGMKSLPKALSERVKVRYNTEVTTLNVEDETPVLCFDGQQHEFDAVVFATPADRTSEMMAATMPGLAENLVNVPYTAVGVAVCGFRETLDIPRGFGFLVPSHEKSRVLGVLFSSQIFPDNHGEGTTFRVMYGGAREPGLLDLDKDELQAIIASELKEKLGVTVPMDFFQTIPWKKAIPMYELGHYKKVEYIENALREKSIFITGTSLYGVSMNDCIVSGQNCAEQVKNYLRSKYD</sequence>
<comment type="similarity">
    <text evidence="6">Belongs to the protoporphyrinogen/coproporphyrinogen oxidase family. Coproporphyrinogen III oxidase subfamily.</text>
</comment>
<dbReference type="GO" id="GO:0004729">
    <property type="term" value="F:oxygen-dependent protoporphyrinogen oxidase activity"/>
    <property type="evidence" value="ECO:0007669"/>
    <property type="project" value="UniProtKB-EC"/>
</dbReference>
<evidence type="ECO:0000313" key="8">
    <source>
        <dbReference type="EMBL" id="WDE98761.1"/>
    </source>
</evidence>
<dbReference type="InterPro" id="IPR004572">
    <property type="entry name" value="Protoporphyrinogen_oxidase"/>
</dbReference>
<keyword evidence="5 6" id="KW-0350">Heme biosynthesis</keyword>
<reference evidence="8 9" key="1">
    <citation type="submission" date="2023-02" db="EMBL/GenBank/DDBJ databases">
        <title>Genome sequence of Lentisphaera profundi SAORIC-696.</title>
        <authorList>
            <person name="Kim e."/>
            <person name="Cho J.-C."/>
            <person name="Choi A."/>
            <person name="Kang I."/>
        </authorList>
    </citation>
    <scope>NUCLEOTIDE SEQUENCE [LARGE SCALE GENOMIC DNA]</scope>
    <source>
        <strain evidence="8 9">SAORIC-696</strain>
    </source>
</reference>
<comment type="function">
    <text evidence="6">Involved in coproporphyrin-dependent heme b biosynthesis. Catalyzes the oxidation of coproporphyrinogen III to coproporphyrin III.</text>
</comment>
<keyword evidence="4 6" id="KW-0560">Oxidoreductase</keyword>
<evidence type="ECO:0000256" key="4">
    <source>
        <dbReference type="ARBA" id="ARBA00023002"/>
    </source>
</evidence>
<evidence type="ECO:0000256" key="3">
    <source>
        <dbReference type="ARBA" id="ARBA00022827"/>
    </source>
</evidence>
<comment type="subcellular location">
    <subcellularLocation>
        <location evidence="6">Cytoplasm</location>
    </subcellularLocation>
</comment>
<keyword evidence="3 6" id="KW-0274">FAD</keyword>
<evidence type="ECO:0000259" key="7">
    <source>
        <dbReference type="Pfam" id="PF01593"/>
    </source>
</evidence>
<name>A0ABY7VXW1_9BACT</name>
<organism evidence="8 9">
    <name type="scientific">Lentisphaera profundi</name>
    <dbReference type="NCBI Taxonomy" id="1658616"/>
    <lineage>
        <taxon>Bacteria</taxon>
        <taxon>Pseudomonadati</taxon>
        <taxon>Lentisphaerota</taxon>
        <taxon>Lentisphaeria</taxon>
        <taxon>Lentisphaerales</taxon>
        <taxon>Lentisphaeraceae</taxon>
        <taxon>Lentisphaera</taxon>
    </lineage>
</organism>
<comment type="catalytic activity">
    <reaction evidence="6">
        <text>coproporphyrinogen III + 3 O2 = coproporphyrin III + 3 H2O2</text>
        <dbReference type="Rhea" id="RHEA:43436"/>
        <dbReference type="ChEBI" id="CHEBI:15379"/>
        <dbReference type="ChEBI" id="CHEBI:16240"/>
        <dbReference type="ChEBI" id="CHEBI:57309"/>
        <dbReference type="ChEBI" id="CHEBI:131725"/>
        <dbReference type="EC" id="1.3.3.15"/>
    </reaction>
</comment>
<dbReference type="EC" id="1.3.3.15" evidence="6"/>
<evidence type="ECO:0000256" key="1">
    <source>
        <dbReference type="ARBA" id="ARBA00001974"/>
    </source>
</evidence>
<evidence type="ECO:0000256" key="6">
    <source>
        <dbReference type="RuleBase" id="RU364052"/>
    </source>
</evidence>
<dbReference type="PANTHER" id="PTHR42923">
    <property type="entry name" value="PROTOPORPHYRINOGEN OXIDASE"/>
    <property type="match status" value="1"/>
</dbReference>
<evidence type="ECO:0000256" key="2">
    <source>
        <dbReference type="ARBA" id="ARBA00022630"/>
    </source>
</evidence>
<dbReference type="Pfam" id="PF01593">
    <property type="entry name" value="Amino_oxidase"/>
    <property type="match status" value="1"/>
</dbReference>
<dbReference type="InterPro" id="IPR002937">
    <property type="entry name" value="Amino_oxidase"/>
</dbReference>
<dbReference type="InterPro" id="IPR050464">
    <property type="entry name" value="Zeta_carotene_desat/Oxidored"/>
</dbReference>
<keyword evidence="2 6" id="KW-0285">Flavoprotein</keyword>
<evidence type="ECO:0000256" key="5">
    <source>
        <dbReference type="ARBA" id="ARBA00023133"/>
    </source>
</evidence>
<comment type="pathway">
    <text evidence="6">Porphyrin-containing compound metabolism; protoheme biosynthesis.</text>
</comment>
<dbReference type="Proteomes" id="UP001214250">
    <property type="component" value="Chromosome 2"/>
</dbReference>
<dbReference type="EMBL" id="CP117812">
    <property type="protein sequence ID" value="WDE98761.1"/>
    <property type="molecule type" value="Genomic_DNA"/>
</dbReference>
<protein>
    <recommendedName>
        <fullName evidence="6">Coproporphyrinogen III oxidase</fullName>
        <ecNumber evidence="6">1.3.3.15</ecNumber>
    </recommendedName>
</protein>
<keyword evidence="6" id="KW-0963">Cytoplasm</keyword>
<dbReference type="InterPro" id="IPR036188">
    <property type="entry name" value="FAD/NAD-bd_sf"/>
</dbReference>
<accession>A0ABY7VXW1</accession>
<dbReference type="PANTHER" id="PTHR42923:SF3">
    <property type="entry name" value="PROTOPORPHYRINOGEN OXIDASE"/>
    <property type="match status" value="1"/>
</dbReference>
<dbReference type="SUPFAM" id="SSF51905">
    <property type="entry name" value="FAD/NAD(P)-binding domain"/>
    <property type="match status" value="1"/>
</dbReference>
<dbReference type="PRINTS" id="PR00419">
    <property type="entry name" value="ADXRDTASE"/>
</dbReference>
<proteinExistence type="inferred from homology"/>
<keyword evidence="9" id="KW-1185">Reference proteome</keyword>
<dbReference type="SUPFAM" id="SSF54373">
    <property type="entry name" value="FAD-linked reductases, C-terminal domain"/>
    <property type="match status" value="1"/>
</dbReference>
<dbReference type="NCBIfam" id="TIGR00562">
    <property type="entry name" value="proto_IX_ox"/>
    <property type="match status" value="1"/>
</dbReference>
<dbReference type="RefSeq" id="WP_274153630.1">
    <property type="nucleotide sequence ID" value="NZ_CP117812.1"/>
</dbReference>
<evidence type="ECO:0000313" key="9">
    <source>
        <dbReference type="Proteomes" id="UP001214250"/>
    </source>
</evidence>